<dbReference type="GO" id="GO:0016301">
    <property type="term" value="F:kinase activity"/>
    <property type="evidence" value="ECO:0007669"/>
    <property type="project" value="UniProtKB-KW"/>
</dbReference>
<comment type="catalytic activity">
    <reaction evidence="1">
        <text>ATP + protein L-histidine = ADP + protein N-phospho-L-histidine.</text>
        <dbReference type="EC" id="2.7.13.3"/>
    </reaction>
</comment>
<dbReference type="InterPro" id="IPR036890">
    <property type="entry name" value="HATPase_C_sf"/>
</dbReference>
<feature type="transmembrane region" description="Helical" evidence="9">
    <location>
        <begin position="115"/>
        <end position="146"/>
    </location>
</feature>
<feature type="transmembrane region" description="Helical" evidence="9">
    <location>
        <begin position="61"/>
        <end position="79"/>
    </location>
</feature>
<organism evidence="11 12">
    <name type="scientific">Sphingobacterium oryzagri</name>
    <dbReference type="NCBI Taxonomy" id="3025669"/>
    <lineage>
        <taxon>Bacteria</taxon>
        <taxon>Pseudomonadati</taxon>
        <taxon>Bacteroidota</taxon>
        <taxon>Sphingobacteriia</taxon>
        <taxon>Sphingobacteriales</taxon>
        <taxon>Sphingobacteriaceae</taxon>
        <taxon>Sphingobacterium</taxon>
    </lineage>
</organism>
<evidence type="ECO:0000256" key="1">
    <source>
        <dbReference type="ARBA" id="ARBA00000085"/>
    </source>
</evidence>
<dbReference type="SMART" id="SM00387">
    <property type="entry name" value="HATPase_c"/>
    <property type="match status" value="1"/>
</dbReference>
<keyword evidence="9" id="KW-0812">Transmembrane</keyword>
<dbReference type="Gene3D" id="3.30.565.10">
    <property type="entry name" value="Histidine kinase-like ATPase, C-terminal domain"/>
    <property type="match status" value="1"/>
</dbReference>
<dbReference type="PROSITE" id="PS50109">
    <property type="entry name" value="HIS_KIN"/>
    <property type="match status" value="1"/>
</dbReference>
<evidence type="ECO:0000313" key="12">
    <source>
        <dbReference type="Proteomes" id="UP001221558"/>
    </source>
</evidence>
<feature type="transmembrane region" description="Helical" evidence="9">
    <location>
        <begin position="37"/>
        <end position="55"/>
    </location>
</feature>
<protein>
    <recommendedName>
        <fullName evidence="2">histidine kinase</fullName>
        <ecNumber evidence="2">2.7.13.3</ecNumber>
    </recommendedName>
</protein>
<gene>
    <name evidence="11" type="ORF">PQ465_14485</name>
</gene>
<dbReference type="EMBL" id="CP117880">
    <property type="protein sequence ID" value="WDF67503.1"/>
    <property type="molecule type" value="Genomic_DNA"/>
</dbReference>
<reference evidence="11 12" key="1">
    <citation type="submission" date="2023-02" db="EMBL/GenBank/DDBJ databases">
        <title>Genome sequence of Sphingobacterium sp. KACC 22765.</title>
        <authorList>
            <person name="Kim S."/>
            <person name="Heo J."/>
            <person name="Kwon S.-W."/>
        </authorList>
    </citation>
    <scope>NUCLEOTIDE SEQUENCE [LARGE SCALE GENOMIC DNA]</scope>
    <source>
        <strain evidence="11 12">KACC 22765</strain>
    </source>
</reference>
<dbReference type="PANTHER" id="PTHR42878">
    <property type="entry name" value="TWO-COMPONENT HISTIDINE KINASE"/>
    <property type="match status" value="1"/>
</dbReference>
<dbReference type="PANTHER" id="PTHR42878:SF7">
    <property type="entry name" value="SENSOR HISTIDINE KINASE GLRK"/>
    <property type="match status" value="1"/>
</dbReference>
<keyword evidence="5" id="KW-0547">Nucleotide-binding</keyword>
<dbReference type="InterPro" id="IPR003594">
    <property type="entry name" value="HATPase_dom"/>
</dbReference>
<dbReference type="Gene3D" id="1.10.287.130">
    <property type="match status" value="1"/>
</dbReference>
<dbReference type="RefSeq" id="WP_274266231.1">
    <property type="nucleotide sequence ID" value="NZ_CP117880.1"/>
</dbReference>
<evidence type="ECO:0000256" key="6">
    <source>
        <dbReference type="ARBA" id="ARBA00022777"/>
    </source>
</evidence>
<proteinExistence type="predicted"/>
<name>A0ABY7WCW9_9SPHI</name>
<keyword evidence="8" id="KW-0902">Two-component regulatory system</keyword>
<evidence type="ECO:0000259" key="10">
    <source>
        <dbReference type="PROSITE" id="PS50109"/>
    </source>
</evidence>
<dbReference type="InterPro" id="IPR050351">
    <property type="entry name" value="BphY/WalK/GraS-like"/>
</dbReference>
<dbReference type="SUPFAM" id="SSF47384">
    <property type="entry name" value="Homodimeric domain of signal transducing histidine kinase"/>
    <property type="match status" value="1"/>
</dbReference>
<evidence type="ECO:0000256" key="3">
    <source>
        <dbReference type="ARBA" id="ARBA00022553"/>
    </source>
</evidence>
<evidence type="ECO:0000256" key="4">
    <source>
        <dbReference type="ARBA" id="ARBA00022679"/>
    </source>
</evidence>
<dbReference type="InterPro" id="IPR003661">
    <property type="entry name" value="HisK_dim/P_dom"/>
</dbReference>
<evidence type="ECO:0000256" key="8">
    <source>
        <dbReference type="ARBA" id="ARBA00023012"/>
    </source>
</evidence>
<dbReference type="InterPro" id="IPR004358">
    <property type="entry name" value="Sig_transdc_His_kin-like_C"/>
</dbReference>
<dbReference type="InterPro" id="IPR036097">
    <property type="entry name" value="HisK_dim/P_sf"/>
</dbReference>
<evidence type="ECO:0000256" key="2">
    <source>
        <dbReference type="ARBA" id="ARBA00012438"/>
    </source>
</evidence>
<feature type="transmembrane region" description="Helical" evidence="9">
    <location>
        <begin position="91"/>
        <end position="109"/>
    </location>
</feature>
<feature type="domain" description="Histidine kinase" evidence="10">
    <location>
        <begin position="215"/>
        <end position="430"/>
    </location>
</feature>
<sequence length="437" mass="49108">MSIFQRCWTTLVATWKKIQYIGVQPGMAYLLNRRIRMVNLIAITTFLISLAYGVGNIVGGHWLLTIVDLGYAIAALFVFQLNHRLEHRKARVHLLISSSVFLCVVNFLSFNIAEYYLLCVLIVSILVFHNIWVQMIISVCLVIAILLPKLFVAQLPYAHAVGEDRLLVNIPIAVLFIFILVRHFKSVQQQYQEQIKQQHIHLEELNRDKEQLFAIVAHDIRSPLIATTQILQLVSEDQIPAQQQKKILQQINAQLTSLTDNVDNLLHWSSQNLQGLVSRPSLFPLAPLIRQIVGSMKAQMQAKSISIELIVDAQLTLYADIEQTRIVFRNLLSNAIKFSYVSTQIVVTAVEQDAIAAISIEDQGVGMSAKQVNELFNQIQRPAYGTSGERGTGLGLVLVRNLLEINGGHITVSSKEKKGTTFSFDLPLLRLADEPVS</sequence>
<evidence type="ECO:0000256" key="7">
    <source>
        <dbReference type="ARBA" id="ARBA00022840"/>
    </source>
</evidence>
<dbReference type="PRINTS" id="PR00344">
    <property type="entry name" value="BCTRLSENSOR"/>
</dbReference>
<accession>A0ABY7WCW9</accession>
<keyword evidence="4" id="KW-0808">Transferase</keyword>
<dbReference type="SMART" id="SM00388">
    <property type="entry name" value="HisKA"/>
    <property type="match status" value="1"/>
</dbReference>
<keyword evidence="7" id="KW-0067">ATP-binding</keyword>
<dbReference type="SUPFAM" id="SSF55874">
    <property type="entry name" value="ATPase domain of HSP90 chaperone/DNA topoisomerase II/histidine kinase"/>
    <property type="match status" value="1"/>
</dbReference>
<keyword evidence="3" id="KW-0597">Phosphoprotein</keyword>
<feature type="transmembrane region" description="Helical" evidence="9">
    <location>
        <begin position="166"/>
        <end position="184"/>
    </location>
</feature>
<dbReference type="Pfam" id="PF02518">
    <property type="entry name" value="HATPase_c"/>
    <property type="match status" value="1"/>
</dbReference>
<keyword evidence="9" id="KW-0472">Membrane</keyword>
<dbReference type="Proteomes" id="UP001221558">
    <property type="component" value="Chromosome"/>
</dbReference>
<dbReference type="InterPro" id="IPR005467">
    <property type="entry name" value="His_kinase_dom"/>
</dbReference>
<evidence type="ECO:0000313" key="11">
    <source>
        <dbReference type="EMBL" id="WDF67503.1"/>
    </source>
</evidence>
<keyword evidence="12" id="KW-1185">Reference proteome</keyword>
<keyword evidence="6 11" id="KW-0418">Kinase</keyword>
<dbReference type="CDD" id="cd00082">
    <property type="entry name" value="HisKA"/>
    <property type="match status" value="1"/>
</dbReference>
<dbReference type="EC" id="2.7.13.3" evidence="2"/>
<evidence type="ECO:0000256" key="5">
    <source>
        <dbReference type="ARBA" id="ARBA00022741"/>
    </source>
</evidence>
<keyword evidence="9" id="KW-1133">Transmembrane helix</keyword>
<evidence type="ECO:0000256" key="9">
    <source>
        <dbReference type="SAM" id="Phobius"/>
    </source>
</evidence>